<dbReference type="InterPro" id="IPR003598">
    <property type="entry name" value="Ig_sub2"/>
</dbReference>
<dbReference type="InterPro" id="IPR007110">
    <property type="entry name" value="Ig-like_dom"/>
</dbReference>
<evidence type="ECO:0000256" key="3">
    <source>
        <dbReference type="SAM" id="MobiDB-lite"/>
    </source>
</evidence>
<dbReference type="Gene3D" id="2.60.40.10">
    <property type="entry name" value="Immunoglobulins"/>
    <property type="match status" value="2"/>
</dbReference>
<evidence type="ECO:0000313" key="6">
    <source>
        <dbReference type="Proteomes" id="UP000694401"/>
    </source>
</evidence>
<dbReference type="InterPro" id="IPR036179">
    <property type="entry name" value="Ig-like_dom_sf"/>
</dbReference>
<proteinExistence type="predicted"/>
<dbReference type="SMART" id="SM00408">
    <property type="entry name" value="IGc2"/>
    <property type="match status" value="2"/>
</dbReference>
<feature type="region of interest" description="Disordered" evidence="3">
    <location>
        <begin position="294"/>
        <end position="328"/>
    </location>
</feature>
<dbReference type="Proteomes" id="UP000694401">
    <property type="component" value="Unassembled WGS sequence"/>
</dbReference>
<dbReference type="InterPro" id="IPR050488">
    <property type="entry name" value="Ig_Fc_receptor"/>
</dbReference>
<keyword evidence="2" id="KW-1015">Disulfide bond</keyword>
<reference evidence="5" key="2">
    <citation type="submission" date="2025-09" db="UniProtKB">
        <authorList>
            <consortium name="Ensembl"/>
        </authorList>
    </citation>
    <scope>IDENTIFICATION</scope>
</reference>
<dbReference type="PANTHER" id="PTHR11481">
    <property type="entry name" value="IMMUNOGLOBULIN FC RECEPTOR"/>
    <property type="match status" value="1"/>
</dbReference>
<reference evidence="5" key="1">
    <citation type="submission" date="2025-08" db="UniProtKB">
        <authorList>
            <consortium name="Ensembl"/>
        </authorList>
    </citation>
    <scope>IDENTIFICATION</scope>
</reference>
<dbReference type="AlphaFoldDB" id="A0A8D2PNT5"/>
<keyword evidence="1" id="KW-0732">Signal</keyword>
<dbReference type="InterPro" id="IPR013783">
    <property type="entry name" value="Ig-like_fold"/>
</dbReference>
<feature type="region of interest" description="Disordered" evidence="3">
    <location>
        <begin position="203"/>
        <end position="224"/>
    </location>
</feature>
<dbReference type="Ensembl" id="ENSZLMT00000016125.1">
    <property type="protein sequence ID" value="ENSZLMP00000015691.1"/>
    <property type="gene ID" value="ENSZLMG00000010877.1"/>
</dbReference>
<dbReference type="PROSITE" id="PS50835">
    <property type="entry name" value="IG_LIKE"/>
    <property type="match status" value="1"/>
</dbReference>
<dbReference type="PANTHER" id="PTHR11481:SF64">
    <property type="entry name" value="FC RECEPTOR-LIKE PROTEIN 4"/>
    <property type="match status" value="1"/>
</dbReference>
<dbReference type="Pfam" id="PF13895">
    <property type="entry name" value="Ig_2"/>
    <property type="match status" value="1"/>
</dbReference>
<protein>
    <recommendedName>
        <fullName evidence="4">Ig-like domain-containing protein</fullName>
    </recommendedName>
</protein>
<dbReference type="GO" id="GO:0007166">
    <property type="term" value="P:cell surface receptor signaling pathway"/>
    <property type="evidence" value="ECO:0007669"/>
    <property type="project" value="TreeGrafter"/>
</dbReference>
<dbReference type="Pfam" id="PF13927">
    <property type="entry name" value="Ig_3"/>
    <property type="match status" value="1"/>
</dbReference>
<feature type="domain" description="Ig-like" evidence="4">
    <location>
        <begin position="21"/>
        <end position="99"/>
    </location>
</feature>
<evidence type="ECO:0000256" key="2">
    <source>
        <dbReference type="ARBA" id="ARBA00023157"/>
    </source>
</evidence>
<evidence type="ECO:0000313" key="5">
    <source>
        <dbReference type="Ensembl" id="ENSZLMP00000015691.1"/>
    </source>
</evidence>
<evidence type="ECO:0000256" key="1">
    <source>
        <dbReference type="ARBA" id="ARBA00022729"/>
    </source>
</evidence>
<sequence>MWILTPPTSPGASPICASTVPVANATITPSPLSHQVHTGDPVTLRCSVQVGSAPVTFTWLHNGQEVAQGPVLELGDIDVGHSGTYQCASTLGSTPIFLSVHVITQYFITLCLGLEGQVSAMESKGDTVTLRCRGWRNRSVTLVQFYRGDKEVRRSLPGTELSLSPLQLHHSGQYHCQGLVYSEESSSWVQRISAPVTVTVHGEPHPHSLPGSPGWGHSAPSGDPQTCLRTPITAQTPHPCRGSHPSSIWVSHQIPQPYPNLSCKLLLCFPITAWVPLLISLSLTGSLHPSLGQSHPSLISPHGPQVPPSPPGARKLPWNSFPGLPPAL</sequence>
<dbReference type="GO" id="GO:0009897">
    <property type="term" value="C:external side of plasma membrane"/>
    <property type="evidence" value="ECO:0007669"/>
    <property type="project" value="TreeGrafter"/>
</dbReference>
<dbReference type="GO" id="GO:0006955">
    <property type="term" value="P:immune response"/>
    <property type="evidence" value="ECO:0007669"/>
    <property type="project" value="TreeGrafter"/>
</dbReference>
<organism evidence="5 6">
    <name type="scientific">Zosterops lateralis melanops</name>
    <dbReference type="NCBI Taxonomy" id="1220523"/>
    <lineage>
        <taxon>Eukaryota</taxon>
        <taxon>Metazoa</taxon>
        <taxon>Chordata</taxon>
        <taxon>Craniata</taxon>
        <taxon>Vertebrata</taxon>
        <taxon>Euteleostomi</taxon>
        <taxon>Archelosauria</taxon>
        <taxon>Archosauria</taxon>
        <taxon>Dinosauria</taxon>
        <taxon>Saurischia</taxon>
        <taxon>Theropoda</taxon>
        <taxon>Coelurosauria</taxon>
        <taxon>Aves</taxon>
        <taxon>Neognathae</taxon>
        <taxon>Neoaves</taxon>
        <taxon>Telluraves</taxon>
        <taxon>Australaves</taxon>
        <taxon>Passeriformes</taxon>
        <taxon>Sylvioidea</taxon>
        <taxon>Zosteropidae</taxon>
        <taxon>Zosterops</taxon>
    </lineage>
</organism>
<name>A0A8D2PNT5_ZOSLA</name>
<dbReference type="InterPro" id="IPR003599">
    <property type="entry name" value="Ig_sub"/>
</dbReference>
<dbReference type="SMART" id="SM00409">
    <property type="entry name" value="IG"/>
    <property type="match status" value="2"/>
</dbReference>
<dbReference type="GO" id="GO:0004888">
    <property type="term" value="F:transmembrane signaling receptor activity"/>
    <property type="evidence" value="ECO:0007669"/>
    <property type="project" value="TreeGrafter"/>
</dbReference>
<dbReference type="SUPFAM" id="SSF48726">
    <property type="entry name" value="Immunoglobulin"/>
    <property type="match status" value="1"/>
</dbReference>
<evidence type="ECO:0000259" key="4">
    <source>
        <dbReference type="PROSITE" id="PS50835"/>
    </source>
</evidence>
<accession>A0A8D2PNT5</accession>
<keyword evidence="6" id="KW-1185">Reference proteome</keyword>